<dbReference type="InParanoid" id="K4AZY4"/>
<dbReference type="EnsemblPlants" id="Solyc01g095950.1.1">
    <property type="protein sequence ID" value="Solyc01g095950.1.1"/>
    <property type="gene ID" value="Solyc01g095950.1"/>
</dbReference>
<reference evidence="1" key="2">
    <citation type="submission" date="2015-06" db="UniProtKB">
        <authorList>
            <consortium name="EnsemblPlants"/>
        </authorList>
    </citation>
    <scope>IDENTIFICATION</scope>
    <source>
        <strain evidence="1">cv. Heinz 1706</strain>
    </source>
</reference>
<dbReference type="PaxDb" id="4081-Solyc01g095950.1.1"/>
<dbReference type="AlphaFoldDB" id="K4AZY4"/>
<accession>K4AZY4</accession>
<protein>
    <submittedName>
        <fullName evidence="1">Uncharacterized protein</fullName>
    </submittedName>
</protein>
<evidence type="ECO:0000313" key="1">
    <source>
        <dbReference type="EnsemblPlants" id="Solyc01g095950.1.1"/>
    </source>
</evidence>
<evidence type="ECO:0000313" key="2">
    <source>
        <dbReference type="Proteomes" id="UP000004994"/>
    </source>
</evidence>
<organism evidence="1">
    <name type="scientific">Solanum lycopersicum</name>
    <name type="common">Tomato</name>
    <name type="synonym">Lycopersicon esculentum</name>
    <dbReference type="NCBI Taxonomy" id="4081"/>
    <lineage>
        <taxon>Eukaryota</taxon>
        <taxon>Viridiplantae</taxon>
        <taxon>Streptophyta</taxon>
        <taxon>Embryophyta</taxon>
        <taxon>Tracheophyta</taxon>
        <taxon>Spermatophyta</taxon>
        <taxon>Magnoliopsida</taxon>
        <taxon>eudicotyledons</taxon>
        <taxon>Gunneridae</taxon>
        <taxon>Pentapetalae</taxon>
        <taxon>asterids</taxon>
        <taxon>lamiids</taxon>
        <taxon>Solanales</taxon>
        <taxon>Solanaceae</taxon>
        <taxon>Solanoideae</taxon>
        <taxon>Solaneae</taxon>
        <taxon>Solanum</taxon>
        <taxon>Solanum subgen. Lycopersicon</taxon>
    </lineage>
</organism>
<reference evidence="1" key="1">
    <citation type="journal article" date="2012" name="Nature">
        <title>The tomato genome sequence provides insights into fleshy fruit evolution.</title>
        <authorList>
            <consortium name="Tomato Genome Consortium"/>
        </authorList>
    </citation>
    <scope>NUCLEOTIDE SEQUENCE [LARGE SCALE GENOMIC DNA]</scope>
    <source>
        <strain evidence="1">cv. Heinz 1706</strain>
    </source>
</reference>
<dbReference type="Gene3D" id="3.90.1100.10">
    <property type="match status" value="1"/>
</dbReference>
<dbReference type="STRING" id="4081.K4AZY4"/>
<keyword evidence="2" id="KW-1185">Reference proteome</keyword>
<dbReference type="OMA" id="ANWMPLI"/>
<name>K4AZY4_SOLLC</name>
<dbReference type="HOGENOM" id="CLU_2113172_0_0_1"/>
<dbReference type="SUPFAM" id="SSF64484">
    <property type="entry name" value="beta and beta-prime subunits of DNA dependent RNA-polymerase"/>
    <property type="match status" value="1"/>
</dbReference>
<proteinExistence type="predicted"/>
<dbReference type="PhylomeDB" id="K4AZY4"/>
<dbReference type="eggNOG" id="KOG0214">
    <property type="taxonomic scope" value="Eukaryota"/>
</dbReference>
<dbReference type="Gramene" id="Solyc01g095950.1.1">
    <property type="protein sequence ID" value="Solyc01g095950.1.1"/>
    <property type="gene ID" value="Solyc01g095950.1"/>
</dbReference>
<sequence length="115" mass="13198">MQANWMPLITNLHKLKVTIFSVADLLQDQFGLALIRLENVVRGTICGAIRHKLIPTPQNLVTSPPLTTTYESFFDLPSLSQVLNRTNSLTQIVHERKLSYLEAFKFTIHVYLYIQ</sequence>
<dbReference type="Proteomes" id="UP000004994">
    <property type="component" value="Chromosome 1"/>
</dbReference>